<feature type="transmembrane region" description="Helical" evidence="8">
    <location>
        <begin position="62"/>
        <end position="82"/>
    </location>
</feature>
<feature type="transmembrane region" description="Helical" evidence="8">
    <location>
        <begin position="161"/>
        <end position="184"/>
    </location>
</feature>
<dbReference type="Pfam" id="PF03547">
    <property type="entry name" value="Mem_trans"/>
    <property type="match status" value="1"/>
</dbReference>
<feature type="transmembrane region" description="Helical" evidence="8">
    <location>
        <begin position="190"/>
        <end position="211"/>
    </location>
</feature>
<dbReference type="EMBL" id="WESC01000007">
    <property type="protein sequence ID" value="KAB7740185.1"/>
    <property type="molecule type" value="Genomic_DNA"/>
</dbReference>
<accession>A0A6N6VJ59</accession>
<name>A0A6N6VJ59_9HYPH</name>
<feature type="transmembrane region" description="Helical" evidence="8">
    <location>
        <begin position="124"/>
        <end position="149"/>
    </location>
</feature>
<dbReference type="PANTHER" id="PTHR36838">
    <property type="entry name" value="AUXIN EFFLUX CARRIER FAMILY PROTEIN"/>
    <property type="match status" value="1"/>
</dbReference>
<evidence type="ECO:0000256" key="4">
    <source>
        <dbReference type="ARBA" id="ARBA00022475"/>
    </source>
</evidence>
<evidence type="ECO:0000313" key="10">
    <source>
        <dbReference type="Proteomes" id="UP000468901"/>
    </source>
</evidence>
<protein>
    <submittedName>
        <fullName evidence="9">AEC family transporter</fullName>
    </submittedName>
</protein>
<dbReference type="GO" id="GO:0055085">
    <property type="term" value="P:transmembrane transport"/>
    <property type="evidence" value="ECO:0007669"/>
    <property type="project" value="InterPro"/>
</dbReference>
<dbReference type="Proteomes" id="UP000468901">
    <property type="component" value="Unassembled WGS sequence"/>
</dbReference>
<evidence type="ECO:0000256" key="5">
    <source>
        <dbReference type="ARBA" id="ARBA00022692"/>
    </source>
</evidence>
<keyword evidence="7 8" id="KW-0472">Membrane</keyword>
<feature type="transmembrane region" description="Helical" evidence="8">
    <location>
        <begin position="223"/>
        <end position="247"/>
    </location>
</feature>
<evidence type="ECO:0000256" key="7">
    <source>
        <dbReference type="ARBA" id="ARBA00023136"/>
    </source>
</evidence>
<evidence type="ECO:0000256" key="6">
    <source>
        <dbReference type="ARBA" id="ARBA00022989"/>
    </source>
</evidence>
<feature type="transmembrane region" description="Helical" evidence="8">
    <location>
        <begin position="38"/>
        <end position="56"/>
    </location>
</feature>
<gene>
    <name evidence="9" type="ORF">F2P47_09265</name>
</gene>
<keyword evidence="6 8" id="KW-1133">Transmembrane helix</keyword>
<feature type="transmembrane region" description="Helical" evidence="8">
    <location>
        <begin position="253"/>
        <end position="271"/>
    </location>
</feature>
<evidence type="ECO:0000256" key="1">
    <source>
        <dbReference type="ARBA" id="ARBA00004651"/>
    </source>
</evidence>
<dbReference type="Gene3D" id="1.20.1530.20">
    <property type="match status" value="1"/>
</dbReference>
<feature type="transmembrane region" description="Helical" evidence="8">
    <location>
        <begin position="283"/>
        <end position="303"/>
    </location>
</feature>
<comment type="caution">
    <text evidence="9">The sequence shown here is derived from an EMBL/GenBank/DDBJ whole genome shotgun (WGS) entry which is preliminary data.</text>
</comment>
<organism evidence="9 10">
    <name type="scientific">Parvibaculum sedimenti</name>
    <dbReference type="NCBI Taxonomy" id="2608632"/>
    <lineage>
        <taxon>Bacteria</taxon>
        <taxon>Pseudomonadati</taxon>
        <taxon>Pseudomonadota</taxon>
        <taxon>Alphaproteobacteria</taxon>
        <taxon>Hyphomicrobiales</taxon>
        <taxon>Parvibaculaceae</taxon>
        <taxon>Parvibaculum</taxon>
    </lineage>
</organism>
<dbReference type="PANTHER" id="PTHR36838:SF4">
    <property type="entry name" value="AUXIN EFFLUX CARRIER FAMILY PROTEIN"/>
    <property type="match status" value="1"/>
</dbReference>
<dbReference type="InterPro" id="IPR004776">
    <property type="entry name" value="Mem_transp_PIN-like"/>
</dbReference>
<keyword evidence="4" id="KW-1003">Cell membrane</keyword>
<evidence type="ECO:0000313" key="9">
    <source>
        <dbReference type="EMBL" id="KAB7740185.1"/>
    </source>
</evidence>
<feature type="transmembrane region" description="Helical" evidence="8">
    <location>
        <begin position="6"/>
        <end position="26"/>
    </location>
</feature>
<proteinExistence type="inferred from homology"/>
<keyword evidence="5 8" id="KW-0812">Transmembrane</keyword>
<reference evidence="9 10" key="1">
    <citation type="submission" date="2019-09" db="EMBL/GenBank/DDBJ databases">
        <title>Parvibaculum sedimenti sp. nov., isolated from sediment.</title>
        <authorList>
            <person name="Wang Y."/>
        </authorList>
    </citation>
    <scope>NUCLEOTIDE SEQUENCE [LARGE SCALE GENOMIC DNA]</scope>
    <source>
        <strain evidence="9 10">HXT-9</strain>
    </source>
</reference>
<evidence type="ECO:0000256" key="8">
    <source>
        <dbReference type="SAM" id="Phobius"/>
    </source>
</evidence>
<dbReference type="RefSeq" id="WP_152216070.1">
    <property type="nucleotide sequence ID" value="NZ_WESC01000007.1"/>
</dbReference>
<sequence length="304" mass="32213">MLAILNSLVPIFLVIALGFVIRRKGFPGEGIWLPLDQLNYYVLFPALLLNTLATADLRSFDIWPMAFALACGMFAMVGVLMLSKRLLPVSGPEFSSMFQAAARWNSFVALASIASLYGKQGVTMAAVSVAVLVPLANILSVTVLTRYALNRRAEPLELAKLLAKNPLILACAAGIFLNATGIGLPGPLAVTAKIIGDASLTLGLIAVGAGLRIGHVFEAKWTVLYTSALKLLLMPAMMMGFCFLFGVTGLPRLVVLICAAVPGATSSYVLARQLGGHMELMSSLITGGTVLAIVTMPLMLWVFG</sequence>
<dbReference type="GO" id="GO:0005886">
    <property type="term" value="C:plasma membrane"/>
    <property type="evidence" value="ECO:0007669"/>
    <property type="project" value="UniProtKB-SubCell"/>
</dbReference>
<keyword evidence="3" id="KW-0813">Transport</keyword>
<dbReference type="InterPro" id="IPR038770">
    <property type="entry name" value="Na+/solute_symporter_sf"/>
</dbReference>
<evidence type="ECO:0000256" key="3">
    <source>
        <dbReference type="ARBA" id="ARBA00022448"/>
    </source>
</evidence>
<evidence type="ECO:0000256" key="2">
    <source>
        <dbReference type="ARBA" id="ARBA00010145"/>
    </source>
</evidence>
<dbReference type="AlphaFoldDB" id="A0A6N6VJ59"/>
<comment type="subcellular location">
    <subcellularLocation>
        <location evidence="1">Cell membrane</location>
        <topology evidence="1">Multi-pass membrane protein</topology>
    </subcellularLocation>
</comment>
<comment type="similarity">
    <text evidence="2">Belongs to the auxin efflux carrier (TC 2.A.69) family.</text>
</comment>
<keyword evidence="10" id="KW-1185">Reference proteome</keyword>